<dbReference type="AlphaFoldDB" id="A0A242MSI7"/>
<dbReference type="InterPro" id="IPR020904">
    <property type="entry name" value="Sc_DH/Rdtase_CS"/>
</dbReference>
<comment type="caution">
    <text evidence="4">The sequence shown here is derived from an EMBL/GenBank/DDBJ whole genome shotgun (WGS) entry which is preliminary data.</text>
</comment>
<evidence type="ECO:0000313" key="5">
    <source>
        <dbReference type="Proteomes" id="UP000195221"/>
    </source>
</evidence>
<sequence>MQTTWFITGASRGLGANIAEAALRAGDRVVATGRKREDVSARLGQDSEQLLSLTLDVADATQAQAAVDAAIKKFGTIDVLVNNAGYGHLGFFEETTMQDVQAQLSTNLFGTFNVTWAALPVMRAARRGRIFNVSSLAGILGAELCSLYSASKFALEGFSESLAKEVAPFGMHVTIVEPGPFRTDFLKPESLRFGDKPIADYDERRATLRASFEQRNGQQPGDPEKLADAMIKLAGEPKPPLRFIAGSIAVNAADAKLAAMQAELNQWRDVSVSTDGTY</sequence>
<dbReference type="EMBL" id="NBTZ01000067">
    <property type="protein sequence ID" value="OTP74171.1"/>
    <property type="molecule type" value="Genomic_DNA"/>
</dbReference>
<reference evidence="4 5" key="1">
    <citation type="submission" date="2017-03" db="EMBL/GenBank/DDBJ databases">
        <title>Genome analysis of strain PAMC 26577.</title>
        <authorList>
            <person name="Oh H.-M."/>
            <person name="Yang J.-A."/>
        </authorList>
    </citation>
    <scope>NUCLEOTIDE SEQUENCE [LARGE SCALE GENOMIC DNA]</scope>
    <source>
        <strain evidence="4 5">PAMC 26577</strain>
    </source>
</reference>
<dbReference type="NCBIfam" id="NF006114">
    <property type="entry name" value="PRK08263.1"/>
    <property type="match status" value="1"/>
</dbReference>
<dbReference type="InterPro" id="IPR051911">
    <property type="entry name" value="SDR_oxidoreductase"/>
</dbReference>
<dbReference type="PANTHER" id="PTHR43976">
    <property type="entry name" value="SHORT CHAIN DEHYDROGENASE"/>
    <property type="match status" value="1"/>
</dbReference>
<protein>
    <submittedName>
        <fullName evidence="4">Dehydrogenases with different specificities (Related to short-chain alcohol dehydrogenases)</fullName>
    </submittedName>
</protein>
<dbReference type="PANTHER" id="PTHR43976:SF16">
    <property type="entry name" value="SHORT-CHAIN DEHYDROGENASE_REDUCTASE FAMILY PROTEIN"/>
    <property type="match status" value="1"/>
</dbReference>
<dbReference type="PROSITE" id="PS00061">
    <property type="entry name" value="ADH_SHORT"/>
    <property type="match status" value="1"/>
</dbReference>
<dbReference type="NCBIfam" id="NF004824">
    <property type="entry name" value="PRK06180.1"/>
    <property type="match status" value="1"/>
</dbReference>
<dbReference type="SUPFAM" id="SSF51735">
    <property type="entry name" value="NAD(P)-binding Rossmann-fold domains"/>
    <property type="match status" value="1"/>
</dbReference>
<evidence type="ECO:0000256" key="1">
    <source>
        <dbReference type="ARBA" id="ARBA00006484"/>
    </source>
</evidence>
<organism evidence="4 5">
    <name type="scientific">Caballeronia sordidicola</name>
    <name type="common">Burkholderia sordidicola</name>
    <dbReference type="NCBI Taxonomy" id="196367"/>
    <lineage>
        <taxon>Bacteria</taxon>
        <taxon>Pseudomonadati</taxon>
        <taxon>Pseudomonadota</taxon>
        <taxon>Betaproteobacteria</taxon>
        <taxon>Burkholderiales</taxon>
        <taxon>Burkholderiaceae</taxon>
        <taxon>Caballeronia</taxon>
    </lineage>
</organism>
<dbReference type="PRINTS" id="PR00081">
    <property type="entry name" value="GDHRDH"/>
</dbReference>
<dbReference type="RefSeq" id="WP_075360138.1">
    <property type="nucleotide sequence ID" value="NZ_MSRG01000088.1"/>
</dbReference>
<keyword evidence="2" id="KW-0560">Oxidoreductase</keyword>
<evidence type="ECO:0000256" key="3">
    <source>
        <dbReference type="RuleBase" id="RU000363"/>
    </source>
</evidence>
<dbReference type="Proteomes" id="UP000195221">
    <property type="component" value="Unassembled WGS sequence"/>
</dbReference>
<dbReference type="Gene3D" id="3.40.50.720">
    <property type="entry name" value="NAD(P)-binding Rossmann-like Domain"/>
    <property type="match status" value="1"/>
</dbReference>
<comment type="similarity">
    <text evidence="1 3">Belongs to the short-chain dehydrogenases/reductases (SDR) family.</text>
</comment>
<gene>
    <name evidence="4" type="ORF">PAMC26577_16260</name>
</gene>
<dbReference type="InterPro" id="IPR002347">
    <property type="entry name" value="SDR_fam"/>
</dbReference>
<dbReference type="Pfam" id="PF00106">
    <property type="entry name" value="adh_short"/>
    <property type="match status" value="1"/>
</dbReference>
<dbReference type="CDD" id="cd05374">
    <property type="entry name" value="17beta-HSD-like_SDR_c"/>
    <property type="match status" value="1"/>
</dbReference>
<dbReference type="GO" id="GO:0016491">
    <property type="term" value="F:oxidoreductase activity"/>
    <property type="evidence" value="ECO:0007669"/>
    <property type="project" value="UniProtKB-KW"/>
</dbReference>
<name>A0A242MSI7_CABSO</name>
<dbReference type="InterPro" id="IPR036291">
    <property type="entry name" value="NAD(P)-bd_dom_sf"/>
</dbReference>
<evidence type="ECO:0000313" key="4">
    <source>
        <dbReference type="EMBL" id="OTP74171.1"/>
    </source>
</evidence>
<dbReference type="PRINTS" id="PR00080">
    <property type="entry name" value="SDRFAMILY"/>
</dbReference>
<proteinExistence type="inferred from homology"/>
<evidence type="ECO:0000256" key="2">
    <source>
        <dbReference type="ARBA" id="ARBA00023002"/>
    </source>
</evidence>
<accession>A0A242MSI7</accession>